<feature type="domain" description="Smf/DprA SLOG" evidence="2">
    <location>
        <begin position="84"/>
        <end position="293"/>
    </location>
</feature>
<organism evidence="3 5">
    <name type="scientific">Treponema phagedenis</name>
    <dbReference type="NCBI Taxonomy" id="162"/>
    <lineage>
        <taxon>Bacteria</taxon>
        <taxon>Pseudomonadati</taxon>
        <taxon>Spirochaetota</taxon>
        <taxon>Spirochaetia</taxon>
        <taxon>Spirochaetales</taxon>
        <taxon>Treponemataceae</taxon>
        <taxon>Treponema</taxon>
    </lineage>
</organism>
<evidence type="ECO:0000259" key="2">
    <source>
        <dbReference type="Pfam" id="PF02481"/>
    </source>
</evidence>
<protein>
    <submittedName>
        <fullName evidence="3 4">DNA-protecting protein DprA</fullName>
    </submittedName>
</protein>
<dbReference type="EMBL" id="CP042817">
    <property type="protein sequence ID" value="QEJ97684.1"/>
    <property type="molecule type" value="Genomic_DNA"/>
</dbReference>
<dbReference type="GeneID" id="57752791"/>
<evidence type="ECO:0000256" key="1">
    <source>
        <dbReference type="ARBA" id="ARBA00006525"/>
    </source>
</evidence>
<reference evidence="5" key="1">
    <citation type="submission" date="2015-01" db="EMBL/GenBank/DDBJ databases">
        <authorList>
            <person name="Manzoor Shahid"/>
            <person name="Zubair Saima"/>
        </authorList>
    </citation>
    <scope>NUCLEOTIDE SEQUENCE [LARGE SCALE GENOMIC DNA]</scope>
    <source>
        <strain evidence="5">V1</strain>
    </source>
</reference>
<gene>
    <name evidence="3" type="primary">dprA</name>
    <name evidence="4" type="ORF">FUT82_06535</name>
    <name evidence="3" type="ORF">TPHV1_110042</name>
</gene>
<name>A0A0B7GVX4_TREPH</name>
<accession>A0A0B7GVX4</accession>
<dbReference type="Pfam" id="PF02481">
    <property type="entry name" value="DNA_processg_A"/>
    <property type="match status" value="1"/>
</dbReference>
<dbReference type="NCBIfam" id="TIGR00732">
    <property type="entry name" value="dprA"/>
    <property type="match status" value="1"/>
</dbReference>
<reference evidence="4 6" key="3">
    <citation type="submission" date="2019-08" db="EMBL/GenBank/DDBJ databases">
        <authorList>
            <person name="Kuhnert P."/>
        </authorList>
    </citation>
    <scope>NUCLEOTIDE SEQUENCE [LARGE SCALE GENOMIC DNA]</scope>
    <source>
        <strain evidence="4 6">B36.5</strain>
    </source>
</reference>
<keyword evidence="5" id="KW-1185">Reference proteome</keyword>
<evidence type="ECO:0000313" key="3">
    <source>
        <dbReference type="EMBL" id="CEM60816.1"/>
    </source>
</evidence>
<dbReference type="EMBL" id="CDNC01000003">
    <property type="protein sequence ID" value="CEM60816.1"/>
    <property type="molecule type" value="Genomic_DNA"/>
</dbReference>
<dbReference type="InterPro" id="IPR057666">
    <property type="entry name" value="DrpA_SLOG"/>
</dbReference>
<comment type="similarity">
    <text evidence="1">Belongs to the DprA/Smf family.</text>
</comment>
<evidence type="ECO:0000313" key="5">
    <source>
        <dbReference type="Proteomes" id="UP000042527"/>
    </source>
</evidence>
<dbReference type="InterPro" id="IPR003488">
    <property type="entry name" value="DprA"/>
</dbReference>
<dbReference type="GO" id="GO:0009294">
    <property type="term" value="P:DNA-mediated transformation"/>
    <property type="evidence" value="ECO:0007669"/>
    <property type="project" value="InterPro"/>
</dbReference>
<evidence type="ECO:0000313" key="6">
    <source>
        <dbReference type="Proteomes" id="UP000323594"/>
    </source>
</evidence>
<dbReference type="SUPFAM" id="SSF102405">
    <property type="entry name" value="MCP/YpsA-like"/>
    <property type="match status" value="1"/>
</dbReference>
<sequence>MLTKVFTEKEKINIALSHCYFLKGKERLFLNSVLDTLQELAVLSIDDLAQLIKRPLRIQNFQLSDLPMLVAKDMKLMQAYNISLLSIEDEAFPVSLKEIFDAPPVIFYRGTFPKDAAQSVGMVGTRSPTGAGIKTALDFAKEFGEARVPVISGLARGIDAFSHKGAIEGGGCTVAVLACGVDRIYPRSNARLAAKIIETGGCILSEYPPGEDVMKYRFPQRNRIISGISRAVVIVEAPEKSGALITADFALEQGKDVFVCASVLESVQNAGGEKLYKDGAFAVNSAKEVLNDWQRATKKRYIKDYQPSLFNTYKNNG</sequence>
<dbReference type="RefSeq" id="WP_024753356.1">
    <property type="nucleotide sequence ID" value="NZ_CDNC01000003.1"/>
</dbReference>
<dbReference type="AlphaFoldDB" id="A0A0B7GVX4"/>
<dbReference type="OrthoDB" id="9785707at2"/>
<dbReference type="PANTHER" id="PTHR43022:SF1">
    <property type="entry name" value="PROTEIN SMF"/>
    <property type="match status" value="1"/>
</dbReference>
<dbReference type="PANTHER" id="PTHR43022">
    <property type="entry name" value="PROTEIN SMF"/>
    <property type="match status" value="1"/>
</dbReference>
<dbReference type="Proteomes" id="UP000042527">
    <property type="component" value="Unassembled WGS sequence"/>
</dbReference>
<dbReference type="Gene3D" id="3.40.50.450">
    <property type="match status" value="1"/>
</dbReference>
<dbReference type="Proteomes" id="UP000323594">
    <property type="component" value="Chromosome"/>
</dbReference>
<evidence type="ECO:0000313" key="4">
    <source>
        <dbReference type="EMBL" id="QEJ97684.1"/>
    </source>
</evidence>
<proteinExistence type="inferred from homology"/>
<reference evidence="3" key="2">
    <citation type="submission" date="2015-01" db="EMBL/GenBank/DDBJ databases">
        <authorList>
            <person name="Xiang T."/>
            <person name="Song Y."/>
            <person name="Huang L."/>
            <person name="Wang B."/>
            <person name="Wu P."/>
        </authorList>
    </citation>
    <scope>NUCLEOTIDE SEQUENCE [LARGE SCALE GENOMIC DNA]</scope>
    <source>
        <strain evidence="3">V1</strain>
    </source>
</reference>